<keyword evidence="1" id="KW-0812">Transmembrane</keyword>
<name>A0AAX4NDU1_9ARCH</name>
<organism evidence="2 3">
    <name type="scientific">Oxyplasma meridianum</name>
    <dbReference type="NCBI Taxonomy" id="3073602"/>
    <lineage>
        <taxon>Archaea</taxon>
        <taxon>Methanobacteriati</taxon>
        <taxon>Thermoplasmatota</taxon>
        <taxon>Thermoplasmata</taxon>
        <taxon>Thermoplasmatales</taxon>
        <taxon>Thermoplasmataceae</taxon>
        <taxon>Oxyplasma</taxon>
    </lineage>
</organism>
<reference evidence="2 3" key="1">
    <citation type="submission" date="2023-09" db="EMBL/GenBank/DDBJ databases">
        <authorList>
            <person name="Golyshina O.V."/>
            <person name="Lunev E.A."/>
            <person name="Bargiela R."/>
            <person name="Gaines M.C."/>
            <person name="Daum B."/>
            <person name="Bale N.J."/>
            <person name="Koenen M."/>
            <person name="Sinninghe Damst J.S."/>
            <person name="Yakimov M."/>
            <person name="Golyshin P.N."/>
        </authorList>
    </citation>
    <scope>NUCLEOTIDE SEQUENCE [LARGE SCALE GENOMIC DNA]</scope>
    <source>
        <strain evidence="2 3">M1</strain>
    </source>
</reference>
<feature type="transmembrane region" description="Helical" evidence="1">
    <location>
        <begin position="90"/>
        <end position="106"/>
    </location>
</feature>
<evidence type="ECO:0000313" key="3">
    <source>
        <dbReference type="Proteomes" id="UP001451606"/>
    </source>
</evidence>
<sequence length="295" mass="33232">MISRNRKFLIILGSIWLLDGLMQFKPLMFTQNFVTSVIWPNTWYQPMDIAYPIYLAGKIILINVTGFDIIFGSIQVAIGLLLITGKYTKAVIIFSVIWSVAVWWIGEGFGSLFTGQASLLTGAPGAVILYALVGIILYPSRDAEKAEINSRKIARYSLGFLFIMGFILQMQPYYFISRNVTWSLSVNWFLKMSGFQSLLFDFFIAGLFLCTGIGFIIFRDRKNIFSYISIALSIFIWIPGEMFGQIYTALGTDPNSGVILLILSLMSMYPIRHAVTHPLPGSSVPAIRTVNFQKF</sequence>
<feature type="transmembrane region" description="Helical" evidence="1">
    <location>
        <begin position="158"/>
        <end position="176"/>
    </location>
</feature>
<evidence type="ECO:0000313" key="2">
    <source>
        <dbReference type="EMBL" id="WYX99624.1"/>
    </source>
</evidence>
<feature type="transmembrane region" description="Helical" evidence="1">
    <location>
        <begin position="60"/>
        <end position="83"/>
    </location>
</feature>
<dbReference type="Proteomes" id="UP001451606">
    <property type="component" value="Chromosome"/>
</dbReference>
<dbReference type="EMBL" id="CP133772">
    <property type="protein sequence ID" value="WYX99624.1"/>
    <property type="molecule type" value="Genomic_DNA"/>
</dbReference>
<protein>
    <submittedName>
        <fullName evidence="2">Uncharacterized protein</fullName>
    </submittedName>
</protein>
<dbReference type="KEGG" id="omr:OXIME_000159"/>
<dbReference type="AlphaFoldDB" id="A0AAX4NDU1"/>
<proteinExistence type="predicted"/>
<keyword evidence="1" id="KW-0472">Membrane</keyword>
<feature type="transmembrane region" description="Helical" evidence="1">
    <location>
        <begin position="224"/>
        <end position="240"/>
    </location>
</feature>
<feature type="transmembrane region" description="Helical" evidence="1">
    <location>
        <begin position="118"/>
        <end position="138"/>
    </location>
</feature>
<keyword evidence="1" id="KW-1133">Transmembrane helix</keyword>
<accession>A0AAX4NDU1</accession>
<dbReference type="RefSeq" id="WP_393971592.1">
    <property type="nucleotide sequence ID" value="NZ_CP133772.1"/>
</dbReference>
<keyword evidence="3" id="KW-1185">Reference proteome</keyword>
<evidence type="ECO:0000256" key="1">
    <source>
        <dbReference type="SAM" id="Phobius"/>
    </source>
</evidence>
<gene>
    <name evidence="2" type="ORF">OXIME_000159</name>
</gene>
<dbReference type="GeneID" id="95966882"/>
<feature type="transmembrane region" description="Helical" evidence="1">
    <location>
        <begin position="196"/>
        <end position="217"/>
    </location>
</feature>